<dbReference type="EMBL" id="SOBK01000004">
    <property type="protein sequence ID" value="TDT89130.1"/>
    <property type="molecule type" value="Genomic_DNA"/>
</dbReference>
<keyword evidence="2 6" id="KW-1003">Cell membrane</keyword>
<comment type="subcellular location">
    <subcellularLocation>
        <location evidence="1">Cell inner membrane</location>
        <topology evidence="1">Multi-pass membrane protein</topology>
    </subcellularLocation>
    <subcellularLocation>
        <location evidence="6">Cell membrane</location>
        <topology evidence="6">Multi-pass membrane protein</topology>
    </subcellularLocation>
</comment>
<dbReference type="Gene3D" id="1.20.1530.10">
    <property type="entry name" value="Na+/H+ antiporter like domain"/>
    <property type="match status" value="1"/>
</dbReference>
<dbReference type="RefSeq" id="WP_066800997.1">
    <property type="nucleotide sequence ID" value="NZ_CP014206.1"/>
</dbReference>
<gene>
    <name evidence="6" type="primary">nhaA</name>
    <name evidence="7" type="ORF">AWY79_04745</name>
    <name evidence="8" type="ORF">EDC59_104123</name>
</gene>
<comment type="similarity">
    <text evidence="6">Belongs to the NhaA Na(+)/H(+) (TC 2.A.33) antiporter family.</text>
</comment>
<dbReference type="InterPro" id="IPR004670">
    <property type="entry name" value="NhaA"/>
</dbReference>
<feature type="transmembrane region" description="Helical" evidence="6">
    <location>
        <begin position="110"/>
        <end position="131"/>
    </location>
</feature>
<evidence type="ECO:0000313" key="7">
    <source>
        <dbReference type="EMBL" id="AMK10472.1"/>
    </source>
</evidence>
<dbReference type="NCBIfam" id="TIGR00773">
    <property type="entry name" value="NhaA"/>
    <property type="match status" value="1"/>
</dbReference>
<feature type="transmembrane region" description="Helical" evidence="6">
    <location>
        <begin position="414"/>
        <end position="437"/>
    </location>
</feature>
<evidence type="ECO:0000313" key="9">
    <source>
        <dbReference type="Proteomes" id="UP000055611"/>
    </source>
</evidence>
<evidence type="ECO:0000256" key="2">
    <source>
        <dbReference type="ARBA" id="ARBA00022475"/>
    </source>
</evidence>
<keyword evidence="3 6" id="KW-0812">Transmembrane</keyword>
<keyword evidence="6" id="KW-0813">Transport</keyword>
<evidence type="ECO:0000256" key="1">
    <source>
        <dbReference type="ARBA" id="ARBA00004429"/>
    </source>
</evidence>
<feature type="transmembrane region" description="Helical" evidence="6">
    <location>
        <begin position="383"/>
        <end position="408"/>
    </location>
</feature>
<keyword evidence="5 6" id="KW-0472">Membrane</keyword>
<feature type="transmembrane region" description="Helical" evidence="6">
    <location>
        <begin position="318"/>
        <end position="341"/>
    </location>
</feature>
<dbReference type="Pfam" id="PF06965">
    <property type="entry name" value="Na_H_antiport_1"/>
    <property type="match status" value="1"/>
</dbReference>
<keyword evidence="9" id="KW-1185">Reference proteome</keyword>
<dbReference type="PANTHER" id="PTHR30341">
    <property type="entry name" value="SODIUM ION/PROTON ANTIPORTER NHAA-RELATED"/>
    <property type="match status" value="1"/>
</dbReference>
<evidence type="ECO:0000256" key="4">
    <source>
        <dbReference type="ARBA" id="ARBA00022989"/>
    </source>
</evidence>
<feature type="transmembrane region" description="Helical" evidence="6">
    <location>
        <begin position="29"/>
        <end position="46"/>
    </location>
</feature>
<proteinExistence type="inferred from homology"/>
<dbReference type="GO" id="GO:0015385">
    <property type="term" value="F:sodium:proton antiporter activity"/>
    <property type="evidence" value="ECO:0007669"/>
    <property type="project" value="UniProtKB-UniRule"/>
</dbReference>
<feature type="transmembrane region" description="Helical" evidence="6">
    <location>
        <begin position="66"/>
        <end position="90"/>
    </location>
</feature>
<dbReference type="GO" id="GO:0006885">
    <property type="term" value="P:regulation of pH"/>
    <property type="evidence" value="ECO:0007669"/>
    <property type="project" value="UniProtKB-UniRule"/>
</dbReference>
<keyword evidence="6" id="KW-0050">Antiport</keyword>
<evidence type="ECO:0000313" key="10">
    <source>
        <dbReference type="Proteomes" id="UP000295506"/>
    </source>
</evidence>
<feature type="transmembrane region" description="Helical" evidence="6">
    <location>
        <begin position="137"/>
        <end position="158"/>
    </location>
</feature>
<evidence type="ECO:0000256" key="6">
    <source>
        <dbReference type="HAMAP-Rule" id="MF_01844"/>
    </source>
</evidence>
<keyword evidence="6" id="KW-0915">Sodium</keyword>
<accession>A0A126QKA4</accession>
<organism evidence="8 10">
    <name type="scientific">Pseudodesulfovibrio indicus</name>
    <dbReference type="NCBI Taxonomy" id="1716143"/>
    <lineage>
        <taxon>Bacteria</taxon>
        <taxon>Pseudomonadati</taxon>
        <taxon>Thermodesulfobacteriota</taxon>
        <taxon>Desulfovibrionia</taxon>
        <taxon>Desulfovibrionales</taxon>
        <taxon>Desulfovibrionaceae</taxon>
    </lineage>
</organism>
<keyword evidence="6" id="KW-0739">Sodium transport</keyword>
<name>A0A126QKA4_9BACT</name>
<feature type="transmembrane region" description="Helical" evidence="6">
    <location>
        <begin position="196"/>
        <end position="213"/>
    </location>
</feature>
<dbReference type="PANTHER" id="PTHR30341:SF0">
    <property type="entry name" value="NA(+)_H(+) ANTIPORTER NHAA"/>
    <property type="match status" value="1"/>
</dbReference>
<keyword evidence="6" id="KW-0406">Ion transport</keyword>
<dbReference type="KEGG" id="dej:AWY79_04745"/>
<comment type="function">
    <text evidence="6">Na(+)/H(+) antiporter that extrudes sodium in exchange for external protons.</text>
</comment>
<dbReference type="Proteomes" id="UP000055611">
    <property type="component" value="Chromosome"/>
</dbReference>
<dbReference type="InterPro" id="IPR023171">
    <property type="entry name" value="Na/H_antiporter_dom_sf"/>
</dbReference>
<dbReference type="OrthoDB" id="9808135at2"/>
<evidence type="ECO:0000256" key="5">
    <source>
        <dbReference type="ARBA" id="ARBA00023136"/>
    </source>
</evidence>
<evidence type="ECO:0000313" key="8">
    <source>
        <dbReference type="EMBL" id="TDT89130.1"/>
    </source>
</evidence>
<protein>
    <recommendedName>
        <fullName evidence="6">Na(+)/H(+) antiporter NhaA</fullName>
    </recommendedName>
    <alternativeName>
        <fullName evidence="6">Sodium/proton antiporter NhaA</fullName>
    </alternativeName>
</protein>
<dbReference type="AlphaFoldDB" id="A0A126QKA4"/>
<evidence type="ECO:0000256" key="3">
    <source>
        <dbReference type="ARBA" id="ARBA00022692"/>
    </source>
</evidence>
<dbReference type="EMBL" id="CP014206">
    <property type="protein sequence ID" value="AMK10472.1"/>
    <property type="molecule type" value="Genomic_DNA"/>
</dbReference>
<dbReference type="GO" id="GO:0005886">
    <property type="term" value="C:plasma membrane"/>
    <property type="evidence" value="ECO:0007669"/>
    <property type="project" value="UniProtKB-SubCell"/>
</dbReference>
<sequence length="452" mass="47206">MAIRDFITCGVEPIEQVLMPFQVFFRSKSTSGILLIIGALAALVWANSPWAGSYEALWSTEFSVGFGAAALSKPIILWVNDGLMALFFFVVGLEIKREFKVGELSTRSQAVLPIAAAIGGMVVPASIYAAFNQGLPSISGWGVPMATDIAFALGILALLGDRVPYQIKIFLTAVAIVDDIGSILVIALFYTADISGWMLLGAAIMLGVAFVGNRMGVRTPLFYALVGCVVWLLVLKSGVHSTVAGVLMAFTIPARTRCDAEAFSANAVRLLEDYNKAIEPGGSVLTNPTMHSALVSMQQIVVRAQTPLQRLEHGLHPLVDFVIMPIFALANAGVSLSGGLAPGGAPVALGTVLGLVLGKPVGIVLMVLLIVRFSAGYPHGTTLRHFVGAGLLGGIGFTMSLFIATLAFVGSPGLLASAKTAILGASLLAGVAGYLVLRTAQPPERQAGASSR</sequence>
<reference evidence="8 10" key="2">
    <citation type="submission" date="2019-03" db="EMBL/GenBank/DDBJ databases">
        <title>Genomic Encyclopedia of Type Strains, Phase IV (KMG-IV): sequencing the most valuable type-strain genomes for metagenomic binning, comparative biology and taxonomic classification.</title>
        <authorList>
            <person name="Goeker M."/>
        </authorList>
    </citation>
    <scope>NUCLEOTIDE SEQUENCE [LARGE SCALE GENOMIC DNA]</scope>
    <source>
        <strain evidence="8 10">DSM 101483</strain>
    </source>
</reference>
<dbReference type="Proteomes" id="UP000295506">
    <property type="component" value="Unassembled WGS sequence"/>
</dbReference>
<comment type="catalytic activity">
    <reaction evidence="6">
        <text>Na(+)(in) + 2 H(+)(out) = Na(+)(out) + 2 H(+)(in)</text>
        <dbReference type="Rhea" id="RHEA:29251"/>
        <dbReference type="ChEBI" id="CHEBI:15378"/>
        <dbReference type="ChEBI" id="CHEBI:29101"/>
    </reaction>
</comment>
<feature type="transmembrane region" description="Helical" evidence="6">
    <location>
        <begin position="347"/>
        <end position="371"/>
    </location>
</feature>
<reference evidence="7 9" key="1">
    <citation type="journal article" date="2016" name="Front. Microbiol.">
        <title>Genome Sequence of the Piezophilic, Mesophilic Sulfate-Reducing Bacterium Desulfovibrio indicus J2T.</title>
        <authorList>
            <person name="Cao J."/>
            <person name="Maignien L."/>
            <person name="Shao Z."/>
            <person name="Alain K."/>
            <person name="Jebbar M."/>
        </authorList>
    </citation>
    <scope>NUCLEOTIDE SEQUENCE [LARGE SCALE GENOMIC DNA]</scope>
    <source>
        <strain evidence="7 9">J2</strain>
    </source>
</reference>
<dbReference type="HAMAP" id="MF_01844">
    <property type="entry name" value="NhaA"/>
    <property type="match status" value="1"/>
</dbReference>
<keyword evidence="4 6" id="KW-1133">Transmembrane helix</keyword>
<feature type="transmembrane region" description="Helical" evidence="6">
    <location>
        <begin position="170"/>
        <end position="190"/>
    </location>
</feature>